<reference evidence="3" key="1">
    <citation type="submission" date="2022-08" db="EMBL/GenBank/DDBJ databases">
        <title>Genome sequencing of akame (Lates japonicus).</title>
        <authorList>
            <person name="Hashiguchi Y."/>
            <person name="Takahashi H."/>
        </authorList>
    </citation>
    <scope>NUCLEOTIDE SEQUENCE</scope>
    <source>
        <strain evidence="3">Kochi</strain>
    </source>
</reference>
<feature type="compositionally biased region" description="Basic residues" evidence="1">
    <location>
        <begin position="185"/>
        <end position="199"/>
    </location>
</feature>
<proteinExistence type="predicted"/>
<evidence type="ECO:0000256" key="1">
    <source>
        <dbReference type="SAM" id="MobiDB-lite"/>
    </source>
</evidence>
<sequence>MLENSQNQGCEELRFFLPAHTPRPACISSHHCCTGRCDVSRPTLAGSEGMRLRGGRDFSPNTHLDLAPPPPPPVAWLPGVLSKRVRRRLRLDRRDDRGRGCWHLVDLEAESEPTGRSSRSRAPDICAQSLMSTLSVGSEMQTPALSPQYIAGPPGKVPGRKRGRPPIRKLEFQSHYVEPLSPLKVPKKRGRKPGFKLKPRMVMSPLANSPPNGTPEPEMGSIPQDAAIVPHSATPQVLT</sequence>
<dbReference type="Pfam" id="PF17208">
    <property type="entry name" value="RBR"/>
    <property type="match status" value="1"/>
</dbReference>
<dbReference type="Proteomes" id="UP001279410">
    <property type="component" value="Unassembled WGS sequence"/>
</dbReference>
<dbReference type="AlphaFoldDB" id="A0AAD3NLB2"/>
<protein>
    <submittedName>
        <fullName evidence="3">Sex comb on midleg-like protein 4 isoform X1</fullName>
    </submittedName>
</protein>
<dbReference type="EMBL" id="BRZM01002297">
    <property type="protein sequence ID" value="GLD74530.1"/>
    <property type="molecule type" value="Genomic_DNA"/>
</dbReference>
<comment type="caution">
    <text evidence="3">The sequence shown here is derived from an EMBL/GenBank/DDBJ whole genome shotgun (WGS) entry which is preliminary data.</text>
</comment>
<feature type="region of interest" description="Disordered" evidence="1">
    <location>
        <begin position="181"/>
        <end position="239"/>
    </location>
</feature>
<dbReference type="InterPro" id="IPR033763">
    <property type="entry name" value="SCML2_RBR"/>
</dbReference>
<evidence type="ECO:0000259" key="2">
    <source>
        <dbReference type="Pfam" id="PF17208"/>
    </source>
</evidence>
<feature type="non-terminal residue" evidence="3">
    <location>
        <position position="239"/>
    </location>
</feature>
<name>A0AAD3NLB2_LATJO</name>
<organism evidence="3 4">
    <name type="scientific">Lates japonicus</name>
    <name type="common">Japanese lates</name>
    <dbReference type="NCBI Taxonomy" id="270547"/>
    <lineage>
        <taxon>Eukaryota</taxon>
        <taxon>Metazoa</taxon>
        <taxon>Chordata</taxon>
        <taxon>Craniata</taxon>
        <taxon>Vertebrata</taxon>
        <taxon>Euteleostomi</taxon>
        <taxon>Actinopterygii</taxon>
        <taxon>Neopterygii</taxon>
        <taxon>Teleostei</taxon>
        <taxon>Neoteleostei</taxon>
        <taxon>Acanthomorphata</taxon>
        <taxon>Carangaria</taxon>
        <taxon>Carangaria incertae sedis</taxon>
        <taxon>Centropomidae</taxon>
        <taxon>Lates</taxon>
    </lineage>
</organism>
<gene>
    <name evidence="3" type="ORF">AKAME5_002586100</name>
</gene>
<feature type="domain" description="Polycomb group protein RNA binding region" evidence="2">
    <location>
        <begin position="153"/>
        <end position="204"/>
    </location>
</feature>
<feature type="region of interest" description="Disordered" evidence="1">
    <location>
        <begin position="144"/>
        <end position="164"/>
    </location>
</feature>
<accession>A0AAD3NLB2</accession>
<evidence type="ECO:0000313" key="4">
    <source>
        <dbReference type="Proteomes" id="UP001279410"/>
    </source>
</evidence>
<keyword evidence="4" id="KW-1185">Reference proteome</keyword>
<evidence type="ECO:0000313" key="3">
    <source>
        <dbReference type="EMBL" id="GLD74530.1"/>
    </source>
</evidence>